<feature type="transmembrane region" description="Helical" evidence="1">
    <location>
        <begin position="32"/>
        <end position="52"/>
    </location>
</feature>
<keyword evidence="1" id="KW-0812">Transmembrane</keyword>
<name>A0A7C3C8W7_9PROT</name>
<dbReference type="Proteomes" id="UP000886042">
    <property type="component" value="Unassembled WGS sequence"/>
</dbReference>
<proteinExistence type="predicted"/>
<organism evidence="2">
    <name type="scientific">Hellea balneolensis</name>
    <dbReference type="NCBI Taxonomy" id="287478"/>
    <lineage>
        <taxon>Bacteria</taxon>
        <taxon>Pseudomonadati</taxon>
        <taxon>Pseudomonadota</taxon>
        <taxon>Alphaproteobacteria</taxon>
        <taxon>Maricaulales</taxon>
        <taxon>Robiginitomaculaceae</taxon>
        <taxon>Hellea</taxon>
    </lineage>
</organism>
<comment type="caution">
    <text evidence="2">The sequence shown here is derived from an EMBL/GenBank/DDBJ whole genome shotgun (WGS) entry which is preliminary data.</text>
</comment>
<keyword evidence="1" id="KW-0472">Membrane</keyword>
<accession>A0A7C3C8W7</accession>
<dbReference type="AlphaFoldDB" id="A0A7C3C8W7"/>
<reference evidence="2" key="1">
    <citation type="journal article" date="2020" name="mSystems">
        <title>Genome- and Community-Level Interaction Insights into Carbon Utilization and Element Cycling Functions of Hydrothermarchaeota in Hydrothermal Sediment.</title>
        <authorList>
            <person name="Zhou Z."/>
            <person name="Liu Y."/>
            <person name="Xu W."/>
            <person name="Pan J."/>
            <person name="Luo Z.H."/>
            <person name="Li M."/>
        </authorList>
    </citation>
    <scope>NUCLEOTIDE SEQUENCE [LARGE SCALE GENOMIC DNA]</scope>
    <source>
        <strain evidence="2">HyVt-489</strain>
    </source>
</reference>
<gene>
    <name evidence="2" type="ORF">ENJ46_01260</name>
</gene>
<protein>
    <submittedName>
        <fullName evidence="2">Uncharacterized protein</fullName>
    </submittedName>
</protein>
<sequence>MSIFSSFGPTPLINLRSSGLPSVGLSYRTRGFAVFLAVAFLTAAFFAGAFLAGAFFAAVFFFTTFLTTRFLAAGFLAFGASEMRPSRYFTRAAK</sequence>
<feature type="transmembrane region" description="Helical" evidence="1">
    <location>
        <begin position="58"/>
        <end position="78"/>
    </location>
</feature>
<evidence type="ECO:0000313" key="2">
    <source>
        <dbReference type="EMBL" id="HFB54526.1"/>
    </source>
</evidence>
<dbReference type="EMBL" id="DRMN01000087">
    <property type="protein sequence ID" value="HFB54526.1"/>
    <property type="molecule type" value="Genomic_DNA"/>
</dbReference>
<keyword evidence="1" id="KW-1133">Transmembrane helix</keyword>
<evidence type="ECO:0000256" key="1">
    <source>
        <dbReference type="SAM" id="Phobius"/>
    </source>
</evidence>